<protein>
    <recommendedName>
        <fullName evidence="4">Lipoprotein</fullName>
    </recommendedName>
</protein>
<comment type="caution">
    <text evidence="2">The sequence shown here is derived from an EMBL/GenBank/DDBJ whole genome shotgun (WGS) entry which is preliminary data.</text>
</comment>
<keyword evidence="1" id="KW-0812">Transmembrane</keyword>
<organism evidence="2 3">
    <name type="scientific">Xanthocytophaga flava</name>
    <dbReference type="NCBI Taxonomy" id="3048013"/>
    <lineage>
        <taxon>Bacteria</taxon>
        <taxon>Pseudomonadati</taxon>
        <taxon>Bacteroidota</taxon>
        <taxon>Cytophagia</taxon>
        <taxon>Cytophagales</taxon>
        <taxon>Rhodocytophagaceae</taxon>
        <taxon>Xanthocytophaga</taxon>
    </lineage>
</organism>
<evidence type="ECO:0000256" key="1">
    <source>
        <dbReference type="SAM" id="Phobius"/>
    </source>
</evidence>
<dbReference type="RefSeq" id="WP_313979978.1">
    <property type="nucleotide sequence ID" value="NZ_JASJOS010000006.1"/>
</dbReference>
<feature type="transmembrane region" description="Helical" evidence="1">
    <location>
        <begin position="20"/>
        <end position="39"/>
    </location>
</feature>
<name>A0AAE3QLX9_9BACT</name>
<sequence length="153" mass="18417">MNLVKEDSKIIGERSMKFNIFILVFCLGFLACRNFTLHIESNRKKKQLFLVKQRNVIDSVPYQSHEYTKYKILNGYLYYTDKVNQLSRIMIRIYKADINQGKIKLVSQKNILQFDLDNEVVSKINFREQYLYIETKDHSGRIKRKNKYMLLEF</sequence>
<keyword evidence="1" id="KW-0472">Membrane</keyword>
<dbReference type="EMBL" id="JASJOS010000006">
    <property type="protein sequence ID" value="MDJ1481762.1"/>
    <property type="molecule type" value="Genomic_DNA"/>
</dbReference>
<dbReference type="AlphaFoldDB" id="A0AAE3QLX9"/>
<dbReference type="Proteomes" id="UP001241110">
    <property type="component" value="Unassembled WGS sequence"/>
</dbReference>
<evidence type="ECO:0000313" key="3">
    <source>
        <dbReference type="Proteomes" id="UP001241110"/>
    </source>
</evidence>
<evidence type="ECO:0008006" key="4">
    <source>
        <dbReference type="Google" id="ProtNLM"/>
    </source>
</evidence>
<accession>A0AAE3QLX9</accession>
<keyword evidence="1" id="KW-1133">Transmembrane helix</keyword>
<proteinExistence type="predicted"/>
<dbReference type="PROSITE" id="PS51257">
    <property type="entry name" value="PROKAR_LIPOPROTEIN"/>
    <property type="match status" value="1"/>
</dbReference>
<evidence type="ECO:0000313" key="2">
    <source>
        <dbReference type="EMBL" id="MDJ1481762.1"/>
    </source>
</evidence>
<gene>
    <name evidence="2" type="ORF">QNI16_14775</name>
</gene>
<reference evidence="2" key="1">
    <citation type="submission" date="2023-05" db="EMBL/GenBank/DDBJ databases">
        <authorList>
            <person name="Zhang X."/>
        </authorList>
    </citation>
    <scope>NUCLEOTIDE SEQUENCE</scope>
    <source>
        <strain evidence="2">YF14B1</strain>
    </source>
</reference>